<dbReference type="Proteomes" id="UP000234956">
    <property type="component" value="Unassembled WGS sequence"/>
</dbReference>
<dbReference type="Pfam" id="PF05105">
    <property type="entry name" value="Phage_holin_4_1"/>
    <property type="match status" value="1"/>
</dbReference>
<reference evidence="7 8" key="1">
    <citation type="submission" date="2017-10" db="EMBL/GenBank/DDBJ databases">
        <title>Draft genome of Lysinibacillus fusiformis strain Juneja, a laboratory-derived pathogen of Drosophila melanogaster.</title>
        <authorList>
            <person name="Smith B.R."/>
            <person name="Unckless R.L."/>
        </authorList>
    </citation>
    <scope>NUCLEOTIDE SEQUENCE [LARGE SCALE GENOMIC DNA]</scope>
    <source>
        <strain evidence="7 8">Juneja</strain>
    </source>
</reference>
<sequence length="135" mass="14815">MEQSIKFLLSTVGGVVSWFVGGWGLLMTALLILNVIDFLSGMAANWGTINSKRGYQGIIKKGMMWVWIVVANLIYLVLQDQGFSIGQIIPDAVVLLFILNELVSLGENSAKLGVDMPAPVKKALEIFNTKEEKTK</sequence>
<organism evidence="7 8">
    <name type="scientific">Lysinibacillus fusiformis</name>
    <dbReference type="NCBI Taxonomy" id="28031"/>
    <lineage>
        <taxon>Bacteria</taxon>
        <taxon>Bacillati</taxon>
        <taxon>Bacillota</taxon>
        <taxon>Bacilli</taxon>
        <taxon>Bacillales</taxon>
        <taxon>Bacillaceae</taxon>
        <taxon>Lysinibacillus</taxon>
    </lineage>
</organism>
<dbReference type="InterPro" id="IPR006480">
    <property type="entry name" value="Phage_holin_4_1"/>
</dbReference>
<protein>
    <submittedName>
        <fullName evidence="7">Holin</fullName>
    </submittedName>
</protein>
<comment type="subcellular location">
    <subcellularLocation>
        <location evidence="1">Membrane</location>
        <topology evidence="1">Multi-pass membrane protein</topology>
    </subcellularLocation>
</comment>
<keyword evidence="3 6" id="KW-1133">Transmembrane helix</keyword>
<comment type="caution">
    <text evidence="7">The sequence shown here is derived from an EMBL/GenBank/DDBJ whole genome shotgun (WGS) entry which is preliminary data.</text>
</comment>
<comment type="similarity">
    <text evidence="5">Belongs to the bacteriophage holin family. Cp-1 holin subfamily.</text>
</comment>
<evidence type="ECO:0000256" key="6">
    <source>
        <dbReference type="SAM" id="Phobius"/>
    </source>
</evidence>
<evidence type="ECO:0000313" key="7">
    <source>
        <dbReference type="EMBL" id="PKU53036.1"/>
    </source>
</evidence>
<dbReference type="NCBIfam" id="TIGR01593">
    <property type="entry name" value="holin_tox_secr"/>
    <property type="match status" value="1"/>
</dbReference>
<gene>
    <name evidence="7" type="ORF">CRI88_01515</name>
</gene>
<dbReference type="EMBL" id="PDFK01000001">
    <property type="protein sequence ID" value="PKU53036.1"/>
    <property type="molecule type" value="Genomic_DNA"/>
</dbReference>
<keyword evidence="2 6" id="KW-0812">Transmembrane</keyword>
<feature type="transmembrane region" description="Helical" evidence="6">
    <location>
        <begin position="84"/>
        <end position="103"/>
    </location>
</feature>
<evidence type="ECO:0000256" key="1">
    <source>
        <dbReference type="ARBA" id="ARBA00004141"/>
    </source>
</evidence>
<evidence type="ECO:0000256" key="3">
    <source>
        <dbReference type="ARBA" id="ARBA00022989"/>
    </source>
</evidence>
<keyword evidence="4 6" id="KW-0472">Membrane</keyword>
<dbReference type="AlphaFoldDB" id="A0A2I0V424"/>
<evidence type="ECO:0000313" key="8">
    <source>
        <dbReference type="Proteomes" id="UP000234956"/>
    </source>
</evidence>
<feature type="transmembrane region" description="Helical" evidence="6">
    <location>
        <begin position="20"/>
        <end position="41"/>
    </location>
</feature>
<proteinExistence type="inferred from homology"/>
<accession>A0A2I0V424</accession>
<dbReference type="RefSeq" id="WP_058843309.1">
    <property type="nucleotide sequence ID" value="NZ_JAZBNI010000003.1"/>
</dbReference>
<evidence type="ECO:0000256" key="4">
    <source>
        <dbReference type="ARBA" id="ARBA00023136"/>
    </source>
</evidence>
<name>A0A2I0V424_9BACI</name>
<dbReference type="GO" id="GO:0016020">
    <property type="term" value="C:membrane"/>
    <property type="evidence" value="ECO:0007669"/>
    <property type="project" value="UniProtKB-SubCell"/>
</dbReference>
<feature type="transmembrane region" description="Helical" evidence="6">
    <location>
        <begin position="62"/>
        <end position="78"/>
    </location>
</feature>
<evidence type="ECO:0000256" key="5">
    <source>
        <dbReference type="ARBA" id="ARBA00023600"/>
    </source>
</evidence>
<evidence type="ECO:0000256" key="2">
    <source>
        <dbReference type="ARBA" id="ARBA00022692"/>
    </source>
</evidence>